<dbReference type="SUPFAM" id="SSF52402">
    <property type="entry name" value="Adenine nucleotide alpha hydrolases-like"/>
    <property type="match status" value="2"/>
</dbReference>
<dbReference type="InterPro" id="IPR014729">
    <property type="entry name" value="Rossmann-like_a/b/a_fold"/>
</dbReference>
<evidence type="ECO:0000256" key="1">
    <source>
        <dbReference type="ARBA" id="ARBA00008791"/>
    </source>
</evidence>
<dbReference type="EMBL" id="CP031148">
    <property type="protein sequence ID" value="AXG10049.1"/>
    <property type="molecule type" value="Genomic_DNA"/>
</dbReference>
<reference evidence="3 4" key="1">
    <citation type="submission" date="2018-07" db="EMBL/GenBank/DDBJ databases">
        <title>Genome sequences of Haloplanus sp. CBA1112.</title>
        <authorList>
            <person name="Kim Y.B."/>
            <person name="Roh S.W."/>
        </authorList>
    </citation>
    <scope>NUCLEOTIDE SEQUENCE [LARGE SCALE GENOMIC DNA]</scope>
    <source>
        <strain evidence="3 4">CBA1112</strain>
    </source>
</reference>
<dbReference type="InterPro" id="IPR006015">
    <property type="entry name" value="Universal_stress_UspA"/>
</dbReference>
<organism evidence="3 4">
    <name type="scientific">Haloplanus rubicundus</name>
    <dbReference type="NCBI Taxonomy" id="1547898"/>
    <lineage>
        <taxon>Archaea</taxon>
        <taxon>Methanobacteriati</taxon>
        <taxon>Methanobacteriota</taxon>
        <taxon>Stenosarchaea group</taxon>
        <taxon>Halobacteria</taxon>
        <taxon>Halobacteriales</taxon>
        <taxon>Haloferacaceae</taxon>
        <taxon>Haloplanus</taxon>
    </lineage>
</organism>
<dbReference type="CDD" id="cd00293">
    <property type="entry name" value="USP-like"/>
    <property type="match status" value="2"/>
</dbReference>
<gene>
    <name evidence="3" type="ORF">DU484_09410</name>
</gene>
<comment type="similarity">
    <text evidence="1">Belongs to the universal stress protein A family.</text>
</comment>
<evidence type="ECO:0000259" key="2">
    <source>
        <dbReference type="Pfam" id="PF00582"/>
    </source>
</evidence>
<feature type="domain" description="UspA" evidence="2">
    <location>
        <begin position="135"/>
        <end position="274"/>
    </location>
</feature>
<feature type="domain" description="UspA" evidence="2">
    <location>
        <begin position="1"/>
        <end position="123"/>
    </location>
</feature>
<sequence>MFDRLLIATDGSDCARRAAKYGIELAARYDADVDVVSVYRGGETQGQATLDEIADLAADAGVAVDTELLSGKPAKSIVDYADETGADLIVVGRRGRSGVRERLLGSITERVLRRSGPPVLTVPGSEVDADTGTAYDDILVTTDGSDLAAEAGPYAANLAGRFDAILHVLNAVDVQAAAGVFNAGGVDREYIERLERKGQRAVDDLIAGIDATDLDVREAVVQGYAPDVIADYVDENDVDLVVMSSEGQSNLAGQQLGTVAGRVLRTVDRPVLVVTED</sequence>
<dbReference type="AlphaFoldDB" id="A0A345ECX7"/>
<dbReference type="PANTHER" id="PTHR46268">
    <property type="entry name" value="STRESS RESPONSE PROTEIN NHAX"/>
    <property type="match status" value="1"/>
</dbReference>
<dbReference type="GeneID" id="37287194"/>
<evidence type="ECO:0000313" key="4">
    <source>
        <dbReference type="Proteomes" id="UP000252985"/>
    </source>
</evidence>
<dbReference type="InterPro" id="IPR006016">
    <property type="entry name" value="UspA"/>
</dbReference>
<dbReference type="PANTHER" id="PTHR46268:SF6">
    <property type="entry name" value="UNIVERSAL STRESS PROTEIN UP12"/>
    <property type="match status" value="1"/>
</dbReference>
<proteinExistence type="inferred from homology"/>
<accession>A0A345ECX7</accession>
<dbReference type="PRINTS" id="PR01438">
    <property type="entry name" value="UNVRSLSTRESS"/>
</dbReference>
<evidence type="ECO:0000313" key="3">
    <source>
        <dbReference type="EMBL" id="AXG10049.1"/>
    </source>
</evidence>
<dbReference type="Pfam" id="PF00582">
    <property type="entry name" value="Usp"/>
    <property type="match status" value="2"/>
</dbReference>
<dbReference type="RefSeq" id="WP_114605777.1">
    <property type="nucleotide sequence ID" value="NZ_CP031148.1"/>
</dbReference>
<dbReference type="Proteomes" id="UP000252985">
    <property type="component" value="Chromosome"/>
</dbReference>
<dbReference type="Gene3D" id="3.40.50.620">
    <property type="entry name" value="HUPs"/>
    <property type="match status" value="2"/>
</dbReference>
<name>A0A345ECX7_9EURY</name>
<protein>
    <submittedName>
        <fullName evidence="3">Universal stress protein</fullName>
    </submittedName>
</protein>
<dbReference type="KEGG" id="haq:DU484_09410"/>